<dbReference type="PROSITE" id="PS50082">
    <property type="entry name" value="WD_REPEATS_2"/>
    <property type="match status" value="1"/>
</dbReference>
<dbReference type="InterPro" id="IPR036322">
    <property type="entry name" value="WD40_repeat_dom_sf"/>
</dbReference>
<organism evidence="3 4">
    <name type="scientific">Rhizopogon vinicolor AM-OR11-026</name>
    <dbReference type="NCBI Taxonomy" id="1314800"/>
    <lineage>
        <taxon>Eukaryota</taxon>
        <taxon>Fungi</taxon>
        <taxon>Dikarya</taxon>
        <taxon>Basidiomycota</taxon>
        <taxon>Agaricomycotina</taxon>
        <taxon>Agaricomycetes</taxon>
        <taxon>Agaricomycetidae</taxon>
        <taxon>Boletales</taxon>
        <taxon>Suillineae</taxon>
        <taxon>Rhizopogonaceae</taxon>
        <taxon>Rhizopogon</taxon>
    </lineage>
</organism>
<dbReference type="OrthoDB" id="2691712at2759"/>
<proteinExistence type="predicted"/>
<protein>
    <submittedName>
        <fullName evidence="3">Uncharacterized protein</fullName>
    </submittedName>
</protein>
<evidence type="ECO:0000313" key="3">
    <source>
        <dbReference type="EMBL" id="OAX34683.1"/>
    </source>
</evidence>
<dbReference type="AlphaFoldDB" id="A0A1B7MPZ9"/>
<dbReference type="Gene3D" id="2.130.10.10">
    <property type="entry name" value="YVTN repeat-like/Quinoprotein amine dehydrogenase"/>
    <property type="match status" value="1"/>
</dbReference>
<dbReference type="InParanoid" id="A0A1B7MPZ9"/>
<keyword evidence="4" id="KW-1185">Reference proteome</keyword>
<dbReference type="InterPro" id="IPR001680">
    <property type="entry name" value="WD40_rpt"/>
</dbReference>
<feature type="region of interest" description="Disordered" evidence="2">
    <location>
        <begin position="134"/>
        <end position="155"/>
    </location>
</feature>
<evidence type="ECO:0000313" key="4">
    <source>
        <dbReference type="Proteomes" id="UP000092154"/>
    </source>
</evidence>
<dbReference type="SUPFAM" id="SSF50978">
    <property type="entry name" value="WD40 repeat-like"/>
    <property type="match status" value="1"/>
</dbReference>
<keyword evidence="1" id="KW-0853">WD repeat</keyword>
<dbReference type="Pfam" id="PF00400">
    <property type="entry name" value="WD40"/>
    <property type="match status" value="1"/>
</dbReference>
<name>A0A1B7MPZ9_9AGAM</name>
<dbReference type="SMART" id="SM00320">
    <property type="entry name" value="WD40"/>
    <property type="match status" value="1"/>
</dbReference>
<dbReference type="PROSITE" id="PS50294">
    <property type="entry name" value="WD_REPEATS_REGION"/>
    <property type="match status" value="1"/>
</dbReference>
<accession>A0A1B7MPZ9</accession>
<sequence length="247" mass="27244">MSSTPRHLKVETVRAPFKGHTEIIEGLALSSDDALIASTSKDSSIKLWAFESRQLLASFHVSTPHIVVFSPDTQQLAYTTYLYVYICNIPPNILASIELATKGHPKKIRATFEDLLHIPATSLCIPSTLLRRATTQGRSRVGPRENRTPAPPVVSSAQAPITFKTRLVNWWRVHTGHAPPPIVDVPLAQGKKCNTTVDAPKQQDEDVVLDEYFDDEPLLQNPNSQQSTAAAPMIAGHHGNGRFCFCF</sequence>
<gene>
    <name evidence="3" type="ORF">K503DRAFT_785593</name>
</gene>
<dbReference type="EMBL" id="KV448580">
    <property type="protein sequence ID" value="OAX34683.1"/>
    <property type="molecule type" value="Genomic_DNA"/>
</dbReference>
<feature type="repeat" description="WD" evidence="1">
    <location>
        <begin position="17"/>
        <end position="58"/>
    </location>
</feature>
<reference evidence="3 4" key="1">
    <citation type="submission" date="2016-06" db="EMBL/GenBank/DDBJ databases">
        <title>Comparative genomics of the ectomycorrhizal sister species Rhizopogon vinicolor and Rhizopogon vesiculosus (Basidiomycota: Boletales) reveals a divergence of the mating type B locus.</title>
        <authorList>
            <consortium name="DOE Joint Genome Institute"/>
            <person name="Mujic A.B."/>
            <person name="Kuo A."/>
            <person name="Tritt A."/>
            <person name="Lipzen A."/>
            <person name="Chen C."/>
            <person name="Johnson J."/>
            <person name="Sharma A."/>
            <person name="Barry K."/>
            <person name="Grigoriev I.V."/>
            <person name="Spatafora J.W."/>
        </authorList>
    </citation>
    <scope>NUCLEOTIDE SEQUENCE [LARGE SCALE GENOMIC DNA]</scope>
    <source>
        <strain evidence="3 4">AM-OR11-026</strain>
    </source>
</reference>
<dbReference type="Proteomes" id="UP000092154">
    <property type="component" value="Unassembled WGS sequence"/>
</dbReference>
<evidence type="ECO:0000256" key="2">
    <source>
        <dbReference type="SAM" id="MobiDB-lite"/>
    </source>
</evidence>
<evidence type="ECO:0000256" key="1">
    <source>
        <dbReference type="PROSITE-ProRule" id="PRU00221"/>
    </source>
</evidence>
<dbReference type="InterPro" id="IPR015943">
    <property type="entry name" value="WD40/YVTN_repeat-like_dom_sf"/>
</dbReference>